<evidence type="ECO:0000313" key="2">
    <source>
        <dbReference type="Proteomes" id="UP001196980"/>
    </source>
</evidence>
<name>A0ABS6S383_9BACT</name>
<dbReference type="Proteomes" id="UP001196980">
    <property type="component" value="Unassembled WGS sequence"/>
</dbReference>
<reference evidence="1 2" key="1">
    <citation type="journal article" date="2020" name="J Geophys Res Biogeosci">
        <title>Magnetotaxis as an Adaptation to Enable Bacterial Shuttling of Microbial Sulfur and Sulfur Cycling Across Aquatic Oxic#Anoxic Interfaces.</title>
        <authorList>
            <person name="Li J."/>
            <person name="Liu P."/>
            <person name="Wang J."/>
            <person name="Roberts A.P."/>
            <person name="Pan Y."/>
        </authorList>
    </citation>
    <scope>NUCLEOTIDE SEQUENCE [LARGE SCALE GENOMIC DNA]</scope>
    <source>
        <strain evidence="1 2">MYR-1_YQ</strain>
    </source>
</reference>
<sequence>MEEKKQCEMVTVPKKQLEALEAAVTLLSLPKSKLVEMILDGRKLDSSPSFTKAMDAFKCEINKGD</sequence>
<comment type="caution">
    <text evidence="1">The sequence shown here is derived from an EMBL/GenBank/DDBJ whole genome shotgun (WGS) entry which is preliminary data.</text>
</comment>
<keyword evidence="2" id="KW-1185">Reference proteome</keyword>
<gene>
    <name evidence="1" type="ORF">HWQ67_14625</name>
</gene>
<dbReference type="RefSeq" id="WP_218253436.1">
    <property type="nucleotide sequence ID" value="NZ_JABXWD010000350.1"/>
</dbReference>
<evidence type="ECO:0000313" key="1">
    <source>
        <dbReference type="EMBL" id="MBV6342818.1"/>
    </source>
</evidence>
<organism evidence="1 2">
    <name type="scientific">Candidatus Magnetobacterium casense</name>
    <dbReference type="NCBI Taxonomy" id="1455061"/>
    <lineage>
        <taxon>Bacteria</taxon>
        <taxon>Pseudomonadati</taxon>
        <taxon>Nitrospirota</taxon>
        <taxon>Thermodesulfovibrionia</taxon>
        <taxon>Thermodesulfovibrionales</taxon>
        <taxon>Candidatus Magnetobacteriaceae</taxon>
        <taxon>Candidatus Magnetobacterium</taxon>
    </lineage>
</organism>
<accession>A0ABS6S383</accession>
<protein>
    <submittedName>
        <fullName evidence="1">Uncharacterized protein</fullName>
    </submittedName>
</protein>
<dbReference type="EMBL" id="JABXWD010000350">
    <property type="protein sequence ID" value="MBV6342818.1"/>
    <property type="molecule type" value="Genomic_DNA"/>
</dbReference>
<proteinExistence type="predicted"/>